<protein>
    <submittedName>
        <fullName evidence="1">Uncharacterized protein</fullName>
    </submittedName>
</protein>
<organism evidence="1 2">
    <name type="scientific">Sorangium cellulosum So0157-2</name>
    <dbReference type="NCBI Taxonomy" id="1254432"/>
    <lineage>
        <taxon>Bacteria</taxon>
        <taxon>Pseudomonadati</taxon>
        <taxon>Myxococcota</taxon>
        <taxon>Polyangia</taxon>
        <taxon>Polyangiales</taxon>
        <taxon>Polyangiaceae</taxon>
        <taxon>Sorangium</taxon>
    </lineage>
</organism>
<dbReference type="STRING" id="1254432.SCE1572_08240"/>
<sequence length="45" mass="5043">MDEPPRRAGLDRRLLDEMELEGPKAWARYPDPFPSWATGLGEASG</sequence>
<reference evidence="1 2" key="1">
    <citation type="journal article" date="2013" name="Sci. Rep.">
        <title>Extraordinary expansion of a Sorangium cellulosum genome from an alkaline milieu.</title>
        <authorList>
            <person name="Han K."/>
            <person name="Li Z.F."/>
            <person name="Peng R."/>
            <person name="Zhu L.P."/>
            <person name="Zhou T."/>
            <person name="Wang L.G."/>
            <person name="Li S.G."/>
            <person name="Zhang X.B."/>
            <person name="Hu W."/>
            <person name="Wu Z.H."/>
            <person name="Qin N."/>
            <person name="Li Y.Z."/>
        </authorList>
    </citation>
    <scope>NUCLEOTIDE SEQUENCE [LARGE SCALE GENOMIC DNA]</scope>
    <source>
        <strain evidence="1 2">So0157-2</strain>
    </source>
</reference>
<accession>S4XQ16</accession>
<dbReference type="EMBL" id="CP003969">
    <property type="protein sequence ID" value="AGP34496.1"/>
    <property type="molecule type" value="Genomic_DNA"/>
</dbReference>
<dbReference type="AlphaFoldDB" id="S4XQ16"/>
<evidence type="ECO:0000313" key="1">
    <source>
        <dbReference type="EMBL" id="AGP34496.1"/>
    </source>
</evidence>
<proteinExistence type="predicted"/>
<dbReference type="HOGENOM" id="CLU_3205387_0_0_7"/>
<dbReference type="PATRIC" id="fig|1254432.3.peg.1836"/>
<evidence type="ECO:0000313" key="2">
    <source>
        <dbReference type="Proteomes" id="UP000014803"/>
    </source>
</evidence>
<name>S4XQ16_SORCE</name>
<dbReference type="Proteomes" id="UP000014803">
    <property type="component" value="Chromosome"/>
</dbReference>
<dbReference type="KEGG" id="scu:SCE1572_08240"/>
<gene>
    <name evidence="1" type="ORF">SCE1572_08240</name>
</gene>